<dbReference type="EMBL" id="JAGMUU010000020">
    <property type="protein sequence ID" value="KAH7129778.1"/>
    <property type="molecule type" value="Genomic_DNA"/>
</dbReference>
<dbReference type="SUPFAM" id="SSF57959">
    <property type="entry name" value="Leucine zipper domain"/>
    <property type="match status" value="1"/>
</dbReference>
<protein>
    <recommendedName>
        <fullName evidence="2">BZIP domain-containing protein</fullName>
    </recommendedName>
</protein>
<name>A0A9P9E2C3_9HYPO</name>
<sequence>MPNLSLNMPPTDDMDHCVDPNDSHERKKLRNRLSQRAFRRRQAESIRELRSLANINQKPENERNEELQRENSALRTQLVDVQNKLSRLLTTVQGLSDAVAKTLDENAVKTNDNKKQPEQPAHVSQHVNVERTATSSNTTAHWPITDASLPLESLDAITATDEVPAPMTISPQDLVLRSEQNLSLTELSPFSGQIPKIWEFEYQMGPESYLNAMDSTEKTTIILGKRWAPSNSPFSDHLNLLQQLLKAKLDRTGLITSPQSLARSLYQPILMVLSMFNSMARPHMMDWYAKTRYFPTIYLTAWQIHPSLSTYGRLDERFRPTELQASTQHPRVIGWIAFPSIRDRLIQLHAANPYIDQIFCDVVNSYVVEAIMSDLILGAPPLKVYVRVTDLIPAMSSLGDGETAEDMALPAPDAVSLFTIGKYARAAFRFLNMDQGPSFYKVEPAFFGKYPELHDDTVDIMASGIPLKLDLQLTLTPPKPLDPLTAETYHSFLEFYLDSLETF</sequence>
<evidence type="ECO:0000259" key="2">
    <source>
        <dbReference type="PROSITE" id="PS00036"/>
    </source>
</evidence>
<dbReference type="GO" id="GO:0003700">
    <property type="term" value="F:DNA-binding transcription factor activity"/>
    <property type="evidence" value="ECO:0007669"/>
    <property type="project" value="InterPro"/>
</dbReference>
<dbReference type="Pfam" id="PF11905">
    <property type="entry name" value="DUF3425"/>
    <property type="match status" value="1"/>
</dbReference>
<feature type="compositionally biased region" description="Basic and acidic residues" evidence="1">
    <location>
        <begin position="13"/>
        <end position="25"/>
    </location>
</feature>
<proteinExistence type="predicted"/>
<dbReference type="Proteomes" id="UP000717696">
    <property type="component" value="Unassembled WGS sequence"/>
</dbReference>
<evidence type="ECO:0000313" key="3">
    <source>
        <dbReference type="EMBL" id="KAH7129778.1"/>
    </source>
</evidence>
<dbReference type="InterPro" id="IPR004827">
    <property type="entry name" value="bZIP"/>
</dbReference>
<accession>A0A9P9E2C3</accession>
<dbReference type="PANTHER" id="PTHR38116:SF9">
    <property type="entry name" value="BZIP DOMAIN-CONTAINING PROTEIN"/>
    <property type="match status" value="1"/>
</dbReference>
<feature type="region of interest" description="Disordered" evidence="1">
    <location>
        <begin position="1"/>
        <end position="26"/>
    </location>
</feature>
<dbReference type="Gene3D" id="1.20.5.170">
    <property type="match status" value="1"/>
</dbReference>
<keyword evidence="4" id="KW-1185">Reference proteome</keyword>
<gene>
    <name evidence="3" type="ORF">B0J13DRAFT_563341</name>
</gene>
<organism evidence="3 4">
    <name type="scientific">Dactylonectria estremocensis</name>
    <dbReference type="NCBI Taxonomy" id="1079267"/>
    <lineage>
        <taxon>Eukaryota</taxon>
        <taxon>Fungi</taxon>
        <taxon>Dikarya</taxon>
        <taxon>Ascomycota</taxon>
        <taxon>Pezizomycotina</taxon>
        <taxon>Sordariomycetes</taxon>
        <taxon>Hypocreomycetidae</taxon>
        <taxon>Hypocreales</taxon>
        <taxon>Nectriaceae</taxon>
        <taxon>Dactylonectria</taxon>
    </lineage>
</organism>
<comment type="caution">
    <text evidence="3">The sequence shown here is derived from an EMBL/GenBank/DDBJ whole genome shotgun (WGS) entry which is preliminary data.</text>
</comment>
<dbReference type="PANTHER" id="PTHR38116">
    <property type="entry name" value="CHROMOSOME 7, WHOLE GENOME SHOTGUN SEQUENCE"/>
    <property type="match status" value="1"/>
</dbReference>
<feature type="domain" description="BZIP" evidence="2">
    <location>
        <begin position="26"/>
        <end position="41"/>
    </location>
</feature>
<dbReference type="InterPro" id="IPR046347">
    <property type="entry name" value="bZIP_sf"/>
</dbReference>
<dbReference type="AlphaFoldDB" id="A0A9P9E2C3"/>
<dbReference type="InterPro" id="IPR021833">
    <property type="entry name" value="DUF3425"/>
</dbReference>
<dbReference type="CDD" id="cd14688">
    <property type="entry name" value="bZIP_YAP"/>
    <property type="match status" value="1"/>
</dbReference>
<evidence type="ECO:0000256" key="1">
    <source>
        <dbReference type="SAM" id="MobiDB-lite"/>
    </source>
</evidence>
<reference evidence="3" key="1">
    <citation type="journal article" date="2021" name="Nat. Commun.">
        <title>Genetic determinants of endophytism in the Arabidopsis root mycobiome.</title>
        <authorList>
            <person name="Mesny F."/>
            <person name="Miyauchi S."/>
            <person name="Thiergart T."/>
            <person name="Pickel B."/>
            <person name="Atanasova L."/>
            <person name="Karlsson M."/>
            <person name="Huettel B."/>
            <person name="Barry K.W."/>
            <person name="Haridas S."/>
            <person name="Chen C."/>
            <person name="Bauer D."/>
            <person name="Andreopoulos W."/>
            <person name="Pangilinan J."/>
            <person name="LaButti K."/>
            <person name="Riley R."/>
            <person name="Lipzen A."/>
            <person name="Clum A."/>
            <person name="Drula E."/>
            <person name="Henrissat B."/>
            <person name="Kohler A."/>
            <person name="Grigoriev I.V."/>
            <person name="Martin F.M."/>
            <person name="Hacquard S."/>
        </authorList>
    </citation>
    <scope>NUCLEOTIDE SEQUENCE</scope>
    <source>
        <strain evidence="3">MPI-CAGE-AT-0021</strain>
    </source>
</reference>
<dbReference type="OrthoDB" id="10261951at2759"/>
<dbReference type="PROSITE" id="PS00036">
    <property type="entry name" value="BZIP_BASIC"/>
    <property type="match status" value="1"/>
</dbReference>
<evidence type="ECO:0000313" key="4">
    <source>
        <dbReference type="Proteomes" id="UP000717696"/>
    </source>
</evidence>